<dbReference type="Gene3D" id="3.40.1350.10">
    <property type="match status" value="1"/>
</dbReference>
<dbReference type="SUPFAM" id="SSF52980">
    <property type="entry name" value="Restriction endonuclease-like"/>
    <property type="match status" value="1"/>
</dbReference>
<evidence type="ECO:0000313" key="3">
    <source>
        <dbReference type="EMBL" id="MFC3833332.1"/>
    </source>
</evidence>
<feature type="domain" description="Restriction endonuclease type IV Mrr" evidence="2">
    <location>
        <begin position="150"/>
        <end position="265"/>
    </location>
</feature>
<dbReference type="InterPro" id="IPR011856">
    <property type="entry name" value="tRNA_endonuc-like_dom_sf"/>
</dbReference>
<evidence type="ECO:0000259" key="2">
    <source>
        <dbReference type="Pfam" id="PF04471"/>
    </source>
</evidence>
<dbReference type="PANTHER" id="PTHR30015">
    <property type="entry name" value="MRR RESTRICTION SYSTEM PROTEIN"/>
    <property type="match status" value="1"/>
</dbReference>
<feature type="region of interest" description="Disordered" evidence="1">
    <location>
        <begin position="107"/>
        <end position="142"/>
    </location>
</feature>
<keyword evidence="4" id="KW-1185">Reference proteome</keyword>
<dbReference type="EMBL" id="JBHRZG010000010">
    <property type="protein sequence ID" value="MFC3833332.1"/>
    <property type="molecule type" value="Genomic_DNA"/>
</dbReference>
<dbReference type="GO" id="GO:0004519">
    <property type="term" value="F:endonuclease activity"/>
    <property type="evidence" value="ECO:0007669"/>
    <property type="project" value="UniProtKB-KW"/>
</dbReference>
<dbReference type="PANTHER" id="PTHR30015:SF7">
    <property type="entry name" value="TYPE IV METHYL-DIRECTED RESTRICTION ENZYME ECOKMRR"/>
    <property type="match status" value="1"/>
</dbReference>
<keyword evidence="3" id="KW-0540">Nuclease</keyword>
<keyword evidence="3" id="KW-0378">Hydrolase</keyword>
<dbReference type="RefSeq" id="WP_322472734.1">
    <property type="nucleotide sequence ID" value="NZ_JBHRZG010000010.1"/>
</dbReference>
<protein>
    <submittedName>
        <fullName evidence="3">Restriction endonuclease</fullName>
    </submittedName>
</protein>
<evidence type="ECO:0000256" key="1">
    <source>
        <dbReference type="SAM" id="MobiDB-lite"/>
    </source>
</evidence>
<dbReference type="InterPro" id="IPR052906">
    <property type="entry name" value="Type_IV_Methyl-Rstrct_Enzyme"/>
</dbReference>
<gene>
    <name evidence="3" type="ORF">ACFOSB_10725</name>
</gene>
<proteinExistence type="predicted"/>
<dbReference type="Pfam" id="PF04471">
    <property type="entry name" value="Mrr_cat"/>
    <property type="match status" value="1"/>
</dbReference>
<dbReference type="InterPro" id="IPR007560">
    <property type="entry name" value="Restrct_endonuc_IV_Mrr"/>
</dbReference>
<dbReference type="Proteomes" id="UP001595803">
    <property type="component" value="Unassembled WGS sequence"/>
</dbReference>
<organism evidence="3 4">
    <name type="scientific">Deinococcus rufus</name>
    <dbReference type="NCBI Taxonomy" id="2136097"/>
    <lineage>
        <taxon>Bacteria</taxon>
        <taxon>Thermotogati</taxon>
        <taxon>Deinococcota</taxon>
        <taxon>Deinococci</taxon>
        <taxon>Deinococcales</taxon>
        <taxon>Deinococcaceae</taxon>
        <taxon>Deinococcus</taxon>
    </lineage>
</organism>
<keyword evidence="3" id="KW-0255">Endonuclease</keyword>
<comment type="caution">
    <text evidence="3">The sequence shown here is derived from an EMBL/GenBank/DDBJ whole genome shotgun (WGS) entry which is preliminary data.</text>
</comment>
<dbReference type="InterPro" id="IPR011335">
    <property type="entry name" value="Restrct_endonuc-II-like"/>
</dbReference>
<reference evidence="4" key="1">
    <citation type="journal article" date="2019" name="Int. J. Syst. Evol. Microbiol.">
        <title>The Global Catalogue of Microorganisms (GCM) 10K type strain sequencing project: providing services to taxonomists for standard genome sequencing and annotation.</title>
        <authorList>
            <consortium name="The Broad Institute Genomics Platform"/>
            <consortium name="The Broad Institute Genome Sequencing Center for Infectious Disease"/>
            <person name="Wu L."/>
            <person name="Ma J."/>
        </authorList>
    </citation>
    <scope>NUCLEOTIDE SEQUENCE [LARGE SCALE GENOMIC DNA]</scope>
    <source>
        <strain evidence="4">CCTCC AB 2017081</strain>
    </source>
</reference>
<evidence type="ECO:0000313" key="4">
    <source>
        <dbReference type="Proteomes" id="UP001595803"/>
    </source>
</evidence>
<name>A0ABV7Z9D8_9DEIO</name>
<feature type="compositionally biased region" description="Basic and acidic residues" evidence="1">
    <location>
        <begin position="124"/>
        <end position="135"/>
    </location>
</feature>
<accession>A0ABV7Z9D8</accession>
<sequence>MRATRRSSATADPSRLLKERILAALELALQGTEGPQRMVDVLRRLHAHSVEAMASEVVSAIQADREQRAGEGVPQRFTLKVTRNRRLQEVLISRADGVAALSPVEGRVLRKTPATPERAPTPSSEKKLPSPERQRSTPKSQHTTMVKHLLKLSPTAFEGVIERLLVALGVQEVVRTPPTNDAGVDVRGVLVIEELMRVRVAVQVKRYAGNVSRPDVQKLRGSLSHGEVGWFFTTGGYSDGARAEAQAHDRQPISLIAGLEVAELLIKYGVALSEGPA</sequence>